<dbReference type="AlphaFoldDB" id="A0A2T3HKG4"/>
<protein>
    <submittedName>
        <fullName evidence="1">Uncharacterized protein</fullName>
    </submittedName>
</protein>
<comment type="caution">
    <text evidence="1">The sequence shown here is derived from an EMBL/GenBank/DDBJ whole genome shotgun (WGS) entry which is preliminary data.</text>
</comment>
<reference evidence="1 2" key="1">
    <citation type="submission" date="2018-03" db="EMBL/GenBank/DDBJ databases">
        <authorList>
            <person name="Keele B.F."/>
        </authorList>
    </citation>
    <scope>NUCLEOTIDE SEQUENCE [LARGE SCALE GENOMIC DNA]</scope>
    <source>
        <strain evidence="1 2">YL28-9</strain>
    </source>
</reference>
<accession>A0A2T3HKG4</accession>
<name>A0A2T3HKG4_9SPHI</name>
<dbReference type="RefSeq" id="WP_107215167.1">
    <property type="nucleotide sequence ID" value="NZ_KZ686269.1"/>
</dbReference>
<dbReference type="EMBL" id="PYLS01000005">
    <property type="protein sequence ID" value="PST82909.1"/>
    <property type="molecule type" value="Genomic_DNA"/>
</dbReference>
<dbReference type="Proteomes" id="UP000240912">
    <property type="component" value="Unassembled WGS sequence"/>
</dbReference>
<evidence type="ECO:0000313" key="2">
    <source>
        <dbReference type="Proteomes" id="UP000240912"/>
    </source>
</evidence>
<sequence>MVRKLIAISLLIAVLAAQFSMSFIFAGFELNQEYIAKALCVNRSRPQLNCKGKCYLTNKLKQAQEKEQKQEKQAQKNLLQEGFANRVFSFRCLTVQLALFTFPQTSGSPVSRAGLIFHPPKPFLYTAPVC</sequence>
<keyword evidence="2" id="KW-1185">Reference proteome</keyword>
<organism evidence="1 2">
    <name type="scientific">Pedobacter yulinensis</name>
    <dbReference type="NCBI Taxonomy" id="2126353"/>
    <lineage>
        <taxon>Bacteria</taxon>
        <taxon>Pseudomonadati</taxon>
        <taxon>Bacteroidota</taxon>
        <taxon>Sphingobacteriia</taxon>
        <taxon>Sphingobacteriales</taxon>
        <taxon>Sphingobacteriaceae</taxon>
        <taxon>Pedobacter</taxon>
    </lineage>
</organism>
<gene>
    <name evidence="1" type="ORF">C7T94_09755</name>
</gene>
<dbReference type="OrthoDB" id="980645at2"/>
<proteinExistence type="predicted"/>
<evidence type="ECO:0000313" key="1">
    <source>
        <dbReference type="EMBL" id="PST82909.1"/>
    </source>
</evidence>